<proteinExistence type="predicted"/>
<organism evidence="3 4">
    <name type="scientific">Marixanthomonas spongiae</name>
    <dbReference type="NCBI Taxonomy" id="2174845"/>
    <lineage>
        <taxon>Bacteria</taxon>
        <taxon>Pseudomonadati</taxon>
        <taxon>Bacteroidota</taxon>
        <taxon>Flavobacteriia</taxon>
        <taxon>Flavobacteriales</taxon>
        <taxon>Flavobacteriaceae</taxon>
        <taxon>Marixanthomonas</taxon>
    </lineage>
</organism>
<keyword evidence="1" id="KW-0812">Transmembrane</keyword>
<dbReference type="NCBIfam" id="NF047864">
    <property type="entry name" value="CBU_0592_membra"/>
    <property type="match status" value="1"/>
</dbReference>
<gene>
    <name evidence="3" type="ORF">DDV96_13830</name>
</gene>
<reference evidence="3 4" key="1">
    <citation type="submission" date="2018-04" db="EMBL/GenBank/DDBJ databases">
        <title>Marixanthomonas spongiae HN-E44 sp. nov., isolated from a marine sponge.</title>
        <authorList>
            <person name="Luo L."/>
            <person name="Zhuang L."/>
        </authorList>
    </citation>
    <scope>NUCLEOTIDE SEQUENCE [LARGE SCALE GENOMIC DNA]</scope>
    <source>
        <strain evidence="3 4">HN-E44</strain>
    </source>
</reference>
<evidence type="ECO:0000256" key="1">
    <source>
        <dbReference type="SAM" id="Phobius"/>
    </source>
</evidence>
<dbReference type="Proteomes" id="UP000245962">
    <property type="component" value="Unassembled WGS sequence"/>
</dbReference>
<protein>
    <recommendedName>
        <fullName evidence="2">CBU-0592-like domain-containing protein</fullName>
    </recommendedName>
</protein>
<keyword evidence="4" id="KW-1185">Reference proteome</keyword>
<accession>A0A2U0HWD9</accession>
<evidence type="ECO:0000259" key="2">
    <source>
        <dbReference type="Pfam" id="PF26604"/>
    </source>
</evidence>
<dbReference type="OrthoDB" id="7063597at2"/>
<comment type="caution">
    <text evidence="3">The sequence shown here is derived from an EMBL/GenBank/DDBJ whole genome shotgun (WGS) entry which is preliminary data.</text>
</comment>
<keyword evidence="1" id="KW-1133">Transmembrane helix</keyword>
<evidence type="ECO:0000313" key="4">
    <source>
        <dbReference type="Proteomes" id="UP000245962"/>
    </source>
</evidence>
<dbReference type="EMBL" id="QEHR01000010">
    <property type="protein sequence ID" value="PVW13182.1"/>
    <property type="molecule type" value="Genomic_DNA"/>
</dbReference>
<evidence type="ECO:0000313" key="3">
    <source>
        <dbReference type="EMBL" id="PVW13182.1"/>
    </source>
</evidence>
<dbReference type="Pfam" id="PF26604">
    <property type="entry name" value="CBU_0592"/>
    <property type="match status" value="1"/>
</dbReference>
<sequence>MQILIDLMGWVGSFFILLSYGLTLSKKRDFSVQSRYLNMVGGMFIAINCLYYNAIPPFVTNLIWSIIAILSIYRARKHFINTNKQ</sequence>
<dbReference type="InterPro" id="IPR058058">
    <property type="entry name" value="CBU_0592-like"/>
</dbReference>
<feature type="transmembrane region" description="Helical" evidence="1">
    <location>
        <begin position="7"/>
        <end position="24"/>
    </location>
</feature>
<feature type="transmembrane region" description="Helical" evidence="1">
    <location>
        <begin position="36"/>
        <end position="53"/>
    </location>
</feature>
<feature type="domain" description="CBU-0592-like" evidence="2">
    <location>
        <begin position="5"/>
        <end position="76"/>
    </location>
</feature>
<name>A0A2U0HWD9_9FLAO</name>
<keyword evidence="1" id="KW-0472">Membrane</keyword>
<dbReference type="AlphaFoldDB" id="A0A2U0HWD9"/>